<gene>
    <name evidence="1" type="ORF">SERLA73DRAFT_118614</name>
</gene>
<evidence type="ECO:0000313" key="2">
    <source>
        <dbReference type="Proteomes" id="UP000008063"/>
    </source>
</evidence>
<organism evidence="2">
    <name type="scientific">Serpula lacrymans var. lacrymans (strain S7.3)</name>
    <name type="common">Dry rot fungus</name>
    <dbReference type="NCBI Taxonomy" id="936435"/>
    <lineage>
        <taxon>Eukaryota</taxon>
        <taxon>Fungi</taxon>
        <taxon>Dikarya</taxon>
        <taxon>Basidiomycota</taxon>
        <taxon>Agaricomycotina</taxon>
        <taxon>Agaricomycetes</taxon>
        <taxon>Agaricomycetidae</taxon>
        <taxon>Boletales</taxon>
        <taxon>Coniophorineae</taxon>
        <taxon>Serpulaceae</taxon>
        <taxon>Serpula</taxon>
    </lineage>
</organism>
<dbReference type="InParanoid" id="F8PFE8"/>
<dbReference type="AlphaFoldDB" id="F8PFE8"/>
<dbReference type="EMBL" id="GL945474">
    <property type="protein sequence ID" value="EGO04717.1"/>
    <property type="molecule type" value="Genomic_DNA"/>
</dbReference>
<proteinExistence type="predicted"/>
<dbReference type="InterPro" id="IPR041078">
    <property type="entry name" value="Plavaka"/>
</dbReference>
<protein>
    <submittedName>
        <fullName evidence="1">Uncharacterized protein</fullName>
    </submittedName>
</protein>
<dbReference type="Proteomes" id="UP000008063">
    <property type="component" value="Unassembled WGS sequence"/>
</dbReference>
<dbReference type="OMA" id="HAHECIM"/>
<reference evidence="2" key="1">
    <citation type="journal article" date="2011" name="Science">
        <title>The plant cell wall-decomposing machinery underlies the functional diversity of forest fungi.</title>
        <authorList>
            <person name="Eastwood D.C."/>
            <person name="Floudas D."/>
            <person name="Binder M."/>
            <person name="Majcherczyk A."/>
            <person name="Schneider P."/>
            <person name="Aerts A."/>
            <person name="Asiegbu F.O."/>
            <person name="Baker S.E."/>
            <person name="Barry K."/>
            <person name="Bendiksby M."/>
            <person name="Blumentritt M."/>
            <person name="Coutinho P.M."/>
            <person name="Cullen D."/>
            <person name="de Vries R.P."/>
            <person name="Gathman A."/>
            <person name="Goodell B."/>
            <person name="Henrissat B."/>
            <person name="Ihrmark K."/>
            <person name="Kauserud H."/>
            <person name="Kohler A."/>
            <person name="LaButti K."/>
            <person name="Lapidus A."/>
            <person name="Lavin J.L."/>
            <person name="Lee Y.-H."/>
            <person name="Lindquist E."/>
            <person name="Lilly W."/>
            <person name="Lucas S."/>
            <person name="Morin E."/>
            <person name="Murat C."/>
            <person name="Oguiza J.A."/>
            <person name="Park J."/>
            <person name="Pisabarro A.G."/>
            <person name="Riley R."/>
            <person name="Rosling A."/>
            <person name="Salamov A."/>
            <person name="Schmidt O."/>
            <person name="Schmutz J."/>
            <person name="Skrede I."/>
            <person name="Stenlid J."/>
            <person name="Wiebenga A."/>
            <person name="Xie X."/>
            <person name="Kuees U."/>
            <person name="Hibbett D.S."/>
            <person name="Hoffmeister D."/>
            <person name="Hoegberg N."/>
            <person name="Martin F."/>
            <person name="Grigoriev I.V."/>
            <person name="Watkinson S.C."/>
        </authorList>
    </citation>
    <scope>NUCLEOTIDE SEQUENCE [LARGE SCALE GENOMIC DNA]</scope>
    <source>
        <strain evidence="2">strain S7.3</strain>
    </source>
</reference>
<dbReference type="HOGENOM" id="CLU_006344_1_0_1"/>
<dbReference type="STRING" id="936435.F8PFE8"/>
<name>F8PFE8_SERL3</name>
<accession>F8PFE8</accession>
<sequence length="561" mass="63182">MDFWHASFIKNGLQEDCVPFASADDLYRTIDPPSLGDIHWQSFMFAYNSKLPDTDIPDWMTKSYEVWFCSPHAIIRNILSNPDSAGWFDYRPIYANTYGSMFIPIILGSDKTTVSAATGQNRFYPIYISIGNVHNSAHQAHRNAVALLGFLSIPKTAKKYTNNPRQVIYGLGPYIADYPEQVLLVYIVQGWCPQCISMTDNLDPFTNDFPCADIHEILSPDLLHQIIKGTFKDHLVLYVDKYLVLTHGRKCADQILDDIDSCIAAALSYPGLRRFPQGCGYKQWTGDDSKVLMKVSLPALVGHVPDGITLGVHPTGFSLPCQHSLTHYSLLICQFRAPNGLCLSITEAKHIKAVKEPSKCSSCYEALRQMLTTNQRFNKLAASCVDFTSRGMLEDDILTYALANADLELEEPNYMQTPQELGAQIQRPSFVEHIRQFLYSQEHLDSPDAPPHMMLSPNTKISVVHSATIYFHTPSDKSGVYGMHREVICITPMWQKGLDVVCVLLLFSFSYRGVCYPCALVQCFFHIADECDELTGMWIVHPDYNEDGSPTLQVIHTDCIM</sequence>
<evidence type="ECO:0000313" key="1">
    <source>
        <dbReference type="EMBL" id="EGO04717.1"/>
    </source>
</evidence>
<dbReference type="Pfam" id="PF18759">
    <property type="entry name" value="Plavaka"/>
    <property type="match status" value="3"/>
</dbReference>
<keyword evidence="2" id="KW-1185">Reference proteome</keyword>